<dbReference type="Gene3D" id="1.10.10.1200">
    <property type="entry name" value="MAGE homology domain, winged helix WH1 motif"/>
    <property type="match status" value="1"/>
</dbReference>
<evidence type="ECO:0000313" key="4">
    <source>
        <dbReference type="Proteomes" id="UP001633002"/>
    </source>
</evidence>
<evidence type="ECO:0000259" key="2">
    <source>
        <dbReference type="PROSITE" id="PS50838"/>
    </source>
</evidence>
<dbReference type="AlphaFoldDB" id="A0ABD3I7A3"/>
<dbReference type="PANTHER" id="PTHR11736">
    <property type="entry name" value="MELANOMA-ASSOCIATED ANTIGEN MAGE ANTIGEN"/>
    <property type="match status" value="1"/>
</dbReference>
<feature type="domain" description="MAGE" evidence="2">
    <location>
        <begin position="59"/>
        <end position="230"/>
    </location>
</feature>
<sequence>MRRGSQSASQPPPRSGRPSQYQEEEENFTQSLSSEETKKLVAEVMRHMLFKNYQQPGVPVSRNELVGLITKNYRTRLLPSHVIGMAQKKLSEVFGLDMKEYNRLKSQTKTGRASLNDKQVEVKEYVLRSKVPADLRKEFIETPESAALNALATIVVGIIKCAGDKCPEEVLWQNLKRLDIREDDPNHAVFGNVKNAVENLAKQRYIQKEKLISGEGDGFVYELAERALDEQCLSGLESLMLSMSRNLDSNGQME</sequence>
<reference evidence="3 4" key="1">
    <citation type="submission" date="2024-09" db="EMBL/GenBank/DDBJ databases">
        <title>Chromosome-scale assembly of Riccia sorocarpa.</title>
        <authorList>
            <person name="Paukszto L."/>
        </authorList>
    </citation>
    <scope>NUCLEOTIDE SEQUENCE [LARGE SCALE GENOMIC DNA]</scope>
    <source>
        <strain evidence="3">LP-2024</strain>
        <tissue evidence="3">Aerial parts of the thallus</tissue>
    </source>
</reference>
<dbReference type="InterPro" id="IPR041898">
    <property type="entry name" value="MAGE_WH1"/>
</dbReference>
<proteinExistence type="predicted"/>
<dbReference type="InterPro" id="IPR002190">
    <property type="entry name" value="MHD_dom"/>
</dbReference>
<comment type="caution">
    <text evidence="3">The sequence shown here is derived from an EMBL/GenBank/DDBJ whole genome shotgun (WGS) entry which is preliminary data.</text>
</comment>
<protein>
    <recommendedName>
        <fullName evidence="2">MAGE domain-containing protein</fullName>
    </recommendedName>
</protein>
<name>A0ABD3I7A3_9MARC</name>
<dbReference type="PANTHER" id="PTHR11736:SF14">
    <property type="entry name" value="NSE3 HOMOLOG, SMC5-SMC6 COMPLEX COMPONENT"/>
    <property type="match status" value="1"/>
</dbReference>
<feature type="region of interest" description="Disordered" evidence="1">
    <location>
        <begin position="1"/>
        <end position="35"/>
    </location>
</feature>
<dbReference type="PROSITE" id="PS50838">
    <property type="entry name" value="MAGE"/>
    <property type="match status" value="1"/>
</dbReference>
<evidence type="ECO:0000256" key="1">
    <source>
        <dbReference type="SAM" id="MobiDB-lite"/>
    </source>
</evidence>
<dbReference type="Proteomes" id="UP001633002">
    <property type="component" value="Unassembled WGS sequence"/>
</dbReference>
<accession>A0ABD3I7A3</accession>
<dbReference type="Pfam" id="PF01454">
    <property type="entry name" value="MAGE"/>
    <property type="match status" value="1"/>
</dbReference>
<dbReference type="SMART" id="SM01373">
    <property type="entry name" value="MAGE"/>
    <property type="match status" value="1"/>
</dbReference>
<dbReference type="InterPro" id="IPR041899">
    <property type="entry name" value="MAGE_WH2"/>
</dbReference>
<gene>
    <name evidence="3" type="ORF">R1sor_012520</name>
</gene>
<dbReference type="Gene3D" id="1.10.10.1210">
    <property type="entry name" value="MAGE homology domain, winged helix WH2 motif"/>
    <property type="match status" value="1"/>
</dbReference>
<keyword evidence="4" id="KW-1185">Reference proteome</keyword>
<organism evidence="3 4">
    <name type="scientific">Riccia sorocarpa</name>
    <dbReference type="NCBI Taxonomy" id="122646"/>
    <lineage>
        <taxon>Eukaryota</taxon>
        <taxon>Viridiplantae</taxon>
        <taxon>Streptophyta</taxon>
        <taxon>Embryophyta</taxon>
        <taxon>Marchantiophyta</taxon>
        <taxon>Marchantiopsida</taxon>
        <taxon>Marchantiidae</taxon>
        <taxon>Marchantiales</taxon>
        <taxon>Ricciaceae</taxon>
        <taxon>Riccia</taxon>
    </lineage>
</organism>
<evidence type="ECO:0000313" key="3">
    <source>
        <dbReference type="EMBL" id="KAL3698444.1"/>
    </source>
</evidence>
<dbReference type="EMBL" id="JBJQOH010000002">
    <property type="protein sequence ID" value="KAL3698444.1"/>
    <property type="molecule type" value="Genomic_DNA"/>
</dbReference>
<dbReference type="InterPro" id="IPR037445">
    <property type="entry name" value="MAGE"/>
</dbReference>